<evidence type="ECO:0000256" key="2">
    <source>
        <dbReference type="ARBA" id="ARBA00022729"/>
    </source>
</evidence>
<dbReference type="EMBL" id="FNMZ01000010">
    <property type="protein sequence ID" value="SDX79993.1"/>
    <property type="molecule type" value="Genomic_DNA"/>
</dbReference>
<dbReference type="PANTHER" id="PTHR33376:SF5">
    <property type="entry name" value="EXTRACYTOPLASMIC SOLUTE RECEPTOR PROTEIN"/>
    <property type="match status" value="1"/>
</dbReference>
<evidence type="ECO:0000313" key="5">
    <source>
        <dbReference type="EMBL" id="SDX79993.1"/>
    </source>
</evidence>
<protein>
    <submittedName>
        <fullName evidence="5">TRAP-type C4-dicarboxylate transport system, substrate-binding protein</fullName>
    </submittedName>
</protein>
<dbReference type="NCBIfam" id="NF037995">
    <property type="entry name" value="TRAP_S1"/>
    <property type="match status" value="1"/>
</dbReference>
<dbReference type="RefSeq" id="WP_092684792.1">
    <property type="nucleotide sequence ID" value="NZ_FNMZ01000010.1"/>
</dbReference>
<dbReference type="GO" id="GO:0042597">
    <property type="term" value="C:periplasmic space"/>
    <property type="evidence" value="ECO:0007669"/>
    <property type="project" value="UniProtKB-SubCell"/>
</dbReference>
<feature type="signal peptide" evidence="4">
    <location>
        <begin position="1"/>
        <end position="33"/>
    </location>
</feature>
<keyword evidence="6" id="KW-1185">Reference proteome</keyword>
<dbReference type="AlphaFoldDB" id="A0A1H3EMH3"/>
<dbReference type="PANTHER" id="PTHR33376">
    <property type="match status" value="1"/>
</dbReference>
<evidence type="ECO:0000256" key="3">
    <source>
        <dbReference type="ARBA" id="ARBA00022764"/>
    </source>
</evidence>
<accession>A0A1H3EMH3</accession>
<dbReference type="Gene3D" id="3.40.190.170">
    <property type="entry name" value="Bacterial extracellular solute-binding protein, family 7"/>
    <property type="match status" value="1"/>
</dbReference>
<reference evidence="5 6" key="1">
    <citation type="submission" date="2016-10" db="EMBL/GenBank/DDBJ databases">
        <authorList>
            <person name="de Groot N.N."/>
        </authorList>
    </citation>
    <scope>NUCLEOTIDE SEQUENCE [LARGE SCALE GENOMIC DNA]</scope>
    <source>
        <strain evidence="5 6">DSM 17890</strain>
    </source>
</reference>
<name>A0A1H3EMH3_9RHOB</name>
<keyword evidence="2 4" id="KW-0732">Signal</keyword>
<evidence type="ECO:0000256" key="4">
    <source>
        <dbReference type="SAM" id="SignalP"/>
    </source>
</evidence>
<evidence type="ECO:0000313" key="6">
    <source>
        <dbReference type="Proteomes" id="UP000199118"/>
    </source>
</evidence>
<dbReference type="InterPro" id="IPR018389">
    <property type="entry name" value="DctP_fam"/>
</dbReference>
<gene>
    <name evidence="5" type="ORF">SAMN05444336_110102</name>
</gene>
<dbReference type="InterPro" id="IPR038404">
    <property type="entry name" value="TRAP_DctP_sf"/>
</dbReference>
<proteinExistence type="predicted"/>
<dbReference type="GO" id="GO:0055085">
    <property type="term" value="P:transmembrane transport"/>
    <property type="evidence" value="ECO:0007669"/>
    <property type="project" value="InterPro"/>
</dbReference>
<organism evidence="5 6">
    <name type="scientific">Albimonas donghaensis</name>
    <dbReference type="NCBI Taxonomy" id="356660"/>
    <lineage>
        <taxon>Bacteria</taxon>
        <taxon>Pseudomonadati</taxon>
        <taxon>Pseudomonadota</taxon>
        <taxon>Alphaproteobacteria</taxon>
        <taxon>Rhodobacterales</taxon>
        <taxon>Paracoccaceae</taxon>
        <taxon>Albimonas</taxon>
    </lineage>
</organism>
<comment type="subcellular location">
    <subcellularLocation>
        <location evidence="1">Periplasm</location>
    </subcellularLocation>
</comment>
<evidence type="ECO:0000256" key="1">
    <source>
        <dbReference type="ARBA" id="ARBA00004418"/>
    </source>
</evidence>
<dbReference type="Proteomes" id="UP000199118">
    <property type="component" value="Unassembled WGS sequence"/>
</dbReference>
<dbReference type="Pfam" id="PF03480">
    <property type="entry name" value="DctP"/>
    <property type="match status" value="1"/>
</dbReference>
<dbReference type="STRING" id="356660.SAMN05444336_110102"/>
<feature type="chain" id="PRO_5011473264" evidence="4">
    <location>
        <begin position="34"/>
        <end position="352"/>
    </location>
</feature>
<dbReference type="OrthoDB" id="7818209at2"/>
<sequence length="352" mass="38722">MIHRRFTRKGARGVLAAALAGLIVPALAPAAQAANVDGPSVFWKFSSWGNPRAFTAGFEHLAARLEEETGGQFKMRVFHGEQISKAKENLDGLKAGAFEAAAFCNFYHPGKNPALMVMTMPFLPIPDFDTAWKVRNGLYEHPILADEMAAWNAVYYASTNLPQYEFMGAGDAPKAPEDFSGLRVRAGGGIGVAMEKMGAIRQSMPATEVYTAIQRGTIDAESLPYTYAHGAYKIHEVADWFTSNMSPGTSDCPIVFSKTAYEALPDQYKQLLEDLKPEVKDVYKAAYAAADEKNLPLFRENLEEVVYTDEQLAAFREVAGKPVWDEWVAENQDKFDAQGVLDLVMQLADGES</sequence>
<keyword evidence="3" id="KW-0574">Periplasm</keyword>